<dbReference type="AlphaFoldDB" id="A0A7R9PMZ3"/>
<dbReference type="EMBL" id="OE841503">
    <property type="protein sequence ID" value="CAD7595987.1"/>
    <property type="molecule type" value="Genomic_DNA"/>
</dbReference>
<protein>
    <submittedName>
        <fullName evidence="2">Uncharacterized protein</fullName>
    </submittedName>
</protein>
<organism evidence="2">
    <name type="scientific">Timema genevievae</name>
    <name type="common">Walking stick</name>
    <dbReference type="NCBI Taxonomy" id="629358"/>
    <lineage>
        <taxon>Eukaryota</taxon>
        <taxon>Metazoa</taxon>
        <taxon>Ecdysozoa</taxon>
        <taxon>Arthropoda</taxon>
        <taxon>Hexapoda</taxon>
        <taxon>Insecta</taxon>
        <taxon>Pterygota</taxon>
        <taxon>Neoptera</taxon>
        <taxon>Polyneoptera</taxon>
        <taxon>Phasmatodea</taxon>
        <taxon>Timematodea</taxon>
        <taxon>Timematoidea</taxon>
        <taxon>Timematidae</taxon>
        <taxon>Timema</taxon>
    </lineage>
</organism>
<gene>
    <name evidence="2" type="ORF">TGEB3V08_LOCUS6245</name>
</gene>
<evidence type="ECO:0000256" key="1">
    <source>
        <dbReference type="SAM" id="MobiDB-lite"/>
    </source>
</evidence>
<reference evidence="2" key="1">
    <citation type="submission" date="2020-11" db="EMBL/GenBank/DDBJ databases">
        <authorList>
            <person name="Tran Van P."/>
        </authorList>
    </citation>
    <scope>NUCLEOTIDE SEQUENCE</scope>
</reference>
<sequence>MRGGQTGVTERARLKDRTGSILQACALDPEVNPHLRGGRVENHLGKPTPSSPDQDSNLDLPVLGGQAQHDWRVSQLRHRGGFGIGEKTKKKMETLVGERDQRYEITEGNVTLYGRNGTEVTGELTQKNKDINGLFHERCVVHVNRQAATWRSKSIMDKKRIDKMVKGKPWGTPATMGREGDTGPSPRPHS</sequence>
<feature type="region of interest" description="Disordered" evidence="1">
    <location>
        <begin position="31"/>
        <end position="60"/>
    </location>
</feature>
<evidence type="ECO:0000313" key="2">
    <source>
        <dbReference type="EMBL" id="CAD7595987.1"/>
    </source>
</evidence>
<accession>A0A7R9PMZ3</accession>
<proteinExistence type="predicted"/>
<name>A0A7R9PMZ3_TIMGE</name>
<feature type="region of interest" description="Disordered" evidence="1">
    <location>
        <begin position="164"/>
        <end position="190"/>
    </location>
</feature>